<proteinExistence type="inferred from homology"/>
<dbReference type="PANTHER" id="PTHR23300:SF0">
    <property type="entry name" value="METHANETHIOL OXIDASE"/>
    <property type="match status" value="1"/>
</dbReference>
<dbReference type="Proteomes" id="UP001153709">
    <property type="component" value="Chromosome 3"/>
</dbReference>
<accession>A0A9N9SY07</accession>
<name>A0A9N9SY07_DIABA</name>
<sequence>MATDSGFSVLVKNGFSTEHFVTTFPGPGYATPLDAMKTGPKEKLMYVVCINPNEGEDKTDLLATVDVDPESPTYCQIIHRLRTGHKNDELHHSGWNVCSSCHSSTGCCNGLVRDKLILPALGSDRIYVVDVGKNPKAPEFHKIIEGTEMRRFNCRTPHTTHCLASGEVMISIMGDNEGNSKCDFILLDGKSFEVKGTWLKGEKAPKYNYDFWYQPYFDVMVATEWGVPKIFKKGFQPSDTNPETYGRSLNFFSWKKREFIQSINLGEDGIAPLEVRFLHNPKEPQGYVGCAVNANIYRFYRKDDGTWATHKVIDVLQKKVSGWIAPYIQGMITDILISLDDKYLYFNNWLHGDVRQYDITDREHPKLTGQIFLGGRILNDSDLKVLEDQELKEQPKPVYIKGKRFQAGPQMMQLSLDGKRLYITSSVLSPWDKQFYPQVIKEGTKMVKIDIDHENGGMKLDENFLVDFGEGPDGPLLAHEPRYPGGDCTSDIWLASK</sequence>
<reference evidence="3" key="1">
    <citation type="submission" date="2022-01" db="EMBL/GenBank/DDBJ databases">
        <authorList>
            <person name="King R."/>
        </authorList>
    </citation>
    <scope>NUCLEOTIDE SEQUENCE</scope>
</reference>
<dbReference type="OrthoDB" id="10252446at2759"/>
<gene>
    <name evidence="3" type="ORF">DIABBA_LOCUS5113</name>
</gene>
<dbReference type="SUPFAM" id="SSF75011">
    <property type="entry name" value="3-carboxy-cis,cis-mucoante lactonizing enzyme"/>
    <property type="match status" value="1"/>
</dbReference>
<dbReference type="Pfam" id="PF05694">
    <property type="entry name" value="SBP56"/>
    <property type="match status" value="1"/>
</dbReference>
<organism evidence="3 4">
    <name type="scientific">Diabrotica balteata</name>
    <name type="common">Banded cucumber beetle</name>
    <dbReference type="NCBI Taxonomy" id="107213"/>
    <lineage>
        <taxon>Eukaryota</taxon>
        <taxon>Metazoa</taxon>
        <taxon>Ecdysozoa</taxon>
        <taxon>Arthropoda</taxon>
        <taxon>Hexapoda</taxon>
        <taxon>Insecta</taxon>
        <taxon>Pterygota</taxon>
        <taxon>Neoptera</taxon>
        <taxon>Endopterygota</taxon>
        <taxon>Coleoptera</taxon>
        <taxon>Polyphaga</taxon>
        <taxon>Cucujiformia</taxon>
        <taxon>Chrysomeloidea</taxon>
        <taxon>Chrysomelidae</taxon>
        <taxon>Galerucinae</taxon>
        <taxon>Diabroticina</taxon>
        <taxon>Diabroticites</taxon>
        <taxon>Diabrotica</taxon>
    </lineage>
</organism>
<dbReference type="EMBL" id="OU898278">
    <property type="protein sequence ID" value="CAG9831531.1"/>
    <property type="molecule type" value="Genomic_DNA"/>
</dbReference>
<evidence type="ECO:0000256" key="1">
    <source>
        <dbReference type="ARBA" id="ARBA00005606"/>
    </source>
</evidence>
<dbReference type="AlphaFoldDB" id="A0A9N9SY07"/>
<keyword evidence="4" id="KW-1185">Reference proteome</keyword>
<dbReference type="InterPro" id="IPR008826">
    <property type="entry name" value="Se-bd"/>
</dbReference>
<evidence type="ECO:0000313" key="3">
    <source>
        <dbReference type="EMBL" id="CAG9831531.1"/>
    </source>
</evidence>
<keyword evidence="2" id="KW-0711">Selenium</keyword>
<evidence type="ECO:0000256" key="2">
    <source>
        <dbReference type="ARBA" id="ARBA00023266"/>
    </source>
</evidence>
<comment type="similarity">
    <text evidence="1">Belongs to the selenium-binding protein family.</text>
</comment>
<dbReference type="GO" id="GO:0008430">
    <property type="term" value="F:selenium binding"/>
    <property type="evidence" value="ECO:0007669"/>
    <property type="project" value="InterPro"/>
</dbReference>
<dbReference type="PANTHER" id="PTHR23300">
    <property type="entry name" value="METHANETHIOL OXIDASE"/>
    <property type="match status" value="1"/>
</dbReference>
<protein>
    <submittedName>
        <fullName evidence="3">Uncharacterized protein</fullName>
    </submittedName>
</protein>
<evidence type="ECO:0000313" key="4">
    <source>
        <dbReference type="Proteomes" id="UP001153709"/>
    </source>
</evidence>